<dbReference type="PANTHER" id="PTHR46796">
    <property type="entry name" value="HTH-TYPE TRANSCRIPTIONAL ACTIVATOR RHAS-RELATED"/>
    <property type="match status" value="1"/>
</dbReference>
<keyword evidence="2" id="KW-0238">DNA-binding</keyword>
<evidence type="ECO:0000259" key="5">
    <source>
        <dbReference type="PROSITE" id="PS01124"/>
    </source>
</evidence>
<evidence type="ECO:0000313" key="7">
    <source>
        <dbReference type="Proteomes" id="UP000007947"/>
    </source>
</evidence>
<dbReference type="InterPro" id="IPR009057">
    <property type="entry name" value="Homeodomain-like_sf"/>
</dbReference>
<dbReference type="eggNOG" id="COG2207">
    <property type="taxonomic scope" value="Bacteria"/>
</dbReference>
<feature type="region of interest" description="Disordered" evidence="4">
    <location>
        <begin position="140"/>
        <end position="170"/>
    </location>
</feature>
<dbReference type="InterPro" id="IPR050204">
    <property type="entry name" value="AraC_XylS_family_regulators"/>
</dbReference>
<proteinExistence type="predicted"/>
<dbReference type="SUPFAM" id="SSF46689">
    <property type="entry name" value="Homeodomain-like"/>
    <property type="match status" value="2"/>
</dbReference>
<gene>
    <name evidence="6" type="ordered locus">MLP_40880</name>
</gene>
<dbReference type="Proteomes" id="UP000007947">
    <property type="component" value="Chromosome"/>
</dbReference>
<dbReference type="RefSeq" id="WP_013864939.1">
    <property type="nucleotide sequence ID" value="NC_015635.1"/>
</dbReference>
<dbReference type="GO" id="GO:0003700">
    <property type="term" value="F:DNA-binding transcription factor activity"/>
    <property type="evidence" value="ECO:0007669"/>
    <property type="project" value="InterPro"/>
</dbReference>
<evidence type="ECO:0000256" key="2">
    <source>
        <dbReference type="ARBA" id="ARBA00023125"/>
    </source>
</evidence>
<evidence type="ECO:0000256" key="4">
    <source>
        <dbReference type="SAM" id="MobiDB-lite"/>
    </source>
</evidence>
<sequence>MSEVRVPDDLRADLRRARDHADRNFAEPLTLEDLAAVAMLSKYHFLRLFRAVYGQTPAAYLSQRRVERAQDLLRTTNLTVTEVCFAVGFASLGSFSSRFSEITGETPSAFQARWARAGAPRIPGCYVFMWGLAERRSAFVSPSPPDVDSETKPGHRGDPASAIWEKPAGG</sequence>
<keyword evidence="7" id="KW-1185">Reference proteome</keyword>
<protein>
    <submittedName>
        <fullName evidence="6">Putative AraC family transcriptional regulator</fullName>
    </submittedName>
</protein>
<dbReference type="HOGENOM" id="CLU_000445_81_13_11"/>
<dbReference type="KEGG" id="mph:MLP_40880"/>
<dbReference type="InterPro" id="IPR018060">
    <property type="entry name" value="HTH_AraC"/>
</dbReference>
<feature type="domain" description="HTH araC/xylS-type" evidence="5">
    <location>
        <begin position="15"/>
        <end position="113"/>
    </location>
</feature>
<dbReference type="PROSITE" id="PS00041">
    <property type="entry name" value="HTH_ARAC_FAMILY_1"/>
    <property type="match status" value="1"/>
</dbReference>
<dbReference type="AlphaFoldDB" id="F5XRN9"/>
<keyword evidence="3" id="KW-0804">Transcription</keyword>
<accession>F5XRN9</accession>
<reference evidence="6 7" key="1">
    <citation type="submission" date="2011-05" db="EMBL/GenBank/DDBJ databases">
        <title>Whole genome sequence of Microlunatus phosphovorus NM-1.</title>
        <authorList>
            <person name="Hosoyama A."/>
            <person name="Sasaki K."/>
            <person name="Harada T."/>
            <person name="Igarashi R."/>
            <person name="Kawakoshi A."/>
            <person name="Sasagawa M."/>
            <person name="Fukada J."/>
            <person name="Nakamura S."/>
            <person name="Katano Y."/>
            <person name="Hanada S."/>
            <person name="Kamagata Y."/>
            <person name="Nakamura N."/>
            <person name="Yamazaki S."/>
            <person name="Fujita N."/>
        </authorList>
    </citation>
    <scope>NUCLEOTIDE SEQUENCE [LARGE SCALE GENOMIC DNA]</scope>
    <source>
        <strain evidence="7">ATCC 700054 / DSM 10555 / JCM 9379 / NBRC 101784 / NCIMB 13414 / VKM Ac-1990 / NM-1</strain>
    </source>
</reference>
<dbReference type="Gene3D" id="1.10.10.60">
    <property type="entry name" value="Homeodomain-like"/>
    <property type="match status" value="2"/>
</dbReference>
<dbReference type="PROSITE" id="PS01124">
    <property type="entry name" value="HTH_ARAC_FAMILY_2"/>
    <property type="match status" value="1"/>
</dbReference>
<dbReference type="OrthoDB" id="2060755at2"/>
<evidence type="ECO:0000256" key="1">
    <source>
        <dbReference type="ARBA" id="ARBA00023015"/>
    </source>
</evidence>
<dbReference type="Pfam" id="PF12833">
    <property type="entry name" value="HTH_18"/>
    <property type="match status" value="1"/>
</dbReference>
<dbReference type="EMBL" id="AP012204">
    <property type="protein sequence ID" value="BAK37102.1"/>
    <property type="molecule type" value="Genomic_DNA"/>
</dbReference>
<name>F5XRN9_MICPN</name>
<feature type="compositionally biased region" description="Basic and acidic residues" evidence="4">
    <location>
        <begin position="149"/>
        <end position="158"/>
    </location>
</feature>
<keyword evidence="1" id="KW-0805">Transcription regulation</keyword>
<evidence type="ECO:0000313" key="6">
    <source>
        <dbReference type="EMBL" id="BAK37102.1"/>
    </source>
</evidence>
<evidence type="ECO:0000256" key="3">
    <source>
        <dbReference type="ARBA" id="ARBA00023163"/>
    </source>
</evidence>
<organism evidence="6 7">
    <name type="scientific">Microlunatus phosphovorus (strain ATCC 700054 / DSM 10555 / JCM 9379 / NBRC 101784 / NCIMB 13414 / VKM Ac-1990 / NM-1)</name>
    <dbReference type="NCBI Taxonomy" id="1032480"/>
    <lineage>
        <taxon>Bacteria</taxon>
        <taxon>Bacillati</taxon>
        <taxon>Actinomycetota</taxon>
        <taxon>Actinomycetes</taxon>
        <taxon>Propionibacteriales</taxon>
        <taxon>Propionibacteriaceae</taxon>
        <taxon>Microlunatus</taxon>
    </lineage>
</organism>
<dbReference type="STRING" id="1032480.MLP_40880"/>
<dbReference type="SMART" id="SM00342">
    <property type="entry name" value="HTH_ARAC"/>
    <property type="match status" value="1"/>
</dbReference>
<dbReference type="InterPro" id="IPR018062">
    <property type="entry name" value="HTH_AraC-typ_CS"/>
</dbReference>
<dbReference type="GO" id="GO:0043565">
    <property type="term" value="F:sequence-specific DNA binding"/>
    <property type="evidence" value="ECO:0007669"/>
    <property type="project" value="InterPro"/>
</dbReference>